<protein>
    <submittedName>
        <fullName evidence="1">Uncharacterized protein</fullName>
    </submittedName>
</protein>
<organism evidence="1">
    <name type="scientific">Siphoviridae sp. ctiMX17</name>
    <dbReference type="NCBI Taxonomy" id="2826432"/>
    <lineage>
        <taxon>Viruses</taxon>
        <taxon>Duplodnaviria</taxon>
        <taxon>Heunggongvirae</taxon>
        <taxon>Uroviricota</taxon>
        <taxon>Caudoviricetes</taxon>
    </lineage>
</organism>
<name>A0A8S5N1T3_9CAUD</name>
<accession>A0A8S5N1T3</accession>
<proteinExistence type="predicted"/>
<dbReference type="EMBL" id="BK015042">
    <property type="protein sequence ID" value="DAD88566.1"/>
    <property type="molecule type" value="Genomic_DNA"/>
</dbReference>
<reference evidence="1" key="1">
    <citation type="journal article" date="2021" name="Proc. Natl. Acad. Sci. U.S.A.">
        <title>A Catalog of Tens of Thousands of Viruses from Human Metagenomes Reveals Hidden Associations with Chronic Diseases.</title>
        <authorList>
            <person name="Tisza M.J."/>
            <person name="Buck C.B."/>
        </authorList>
    </citation>
    <scope>NUCLEOTIDE SEQUENCE</scope>
    <source>
        <strain evidence="1">CtiMX17</strain>
    </source>
</reference>
<sequence length="34" mass="4008">MSRFGGRGVPQLYKQIYLVQVYHKRKTLNREALG</sequence>
<evidence type="ECO:0000313" key="1">
    <source>
        <dbReference type="EMBL" id="DAD88566.1"/>
    </source>
</evidence>